<protein>
    <submittedName>
        <fullName evidence="4">Alpha/beta hydrolase</fullName>
    </submittedName>
</protein>
<dbReference type="GO" id="GO:0016787">
    <property type="term" value="F:hydrolase activity"/>
    <property type="evidence" value="ECO:0007669"/>
    <property type="project" value="UniProtKB-KW"/>
</dbReference>
<dbReference type="Proteomes" id="UP000233256">
    <property type="component" value="Unassembled WGS sequence"/>
</dbReference>
<comment type="caution">
    <text evidence="4">The sequence shown here is derived from an EMBL/GenBank/DDBJ whole genome shotgun (WGS) entry which is preliminary data.</text>
</comment>
<keyword evidence="2 4" id="KW-0378">Hydrolase</keyword>
<dbReference type="Pfam" id="PF07859">
    <property type="entry name" value="Abhydrolase_3"/>
    <property type="match status" value="1"/>
</dbReference>
<reference evidence="4 5" key="1">
    <citation type="journal article" date="2017" name="ISME J.">
        <title>Potential for microbial H2 and metal transformations associated with novel bacteria and archaea in deep terrestrial subsurface sediments.</title>
        <authorList>
            <person name="Hernsdorf A.W."/>
            <person name="Amano Y."/>
            <person name="Miyakawa K."/>
            <person name="Ise K."/>
            <person name="Suzuki Y."/>
            <person name="Anantharaman K."/>
            <person name="Probst A."/>
            <person name="Burstein D."/>
            <person name="Thomas B.C."/>
            <person name="Banfield J.F."/>
        </authorList>
    </citation>
    <scope>NUCLEOTIDE SEQUENCE [LARGE SCALE GENOMIC DNA]</scope>
    <source>
        <strain evidence="4">HGW-Wallbacteria-1</strain>
    </source>
</reference>
<dbReference type="InterPro" id="IPR002168">
    <property type="entry name" value="Lipase_GDXG_HIS_AS"/>
</dbReference>
<comment type="similarity">
    <text evidence="1">Belongs to the 'GDXG' lipolytic enzyme family.</text>
</comment>
<dbReference type="AlphaFoldDB" id="A0A2N1PH95"/>
<evidence type="ECO:0000313" key="5">
    <source>
        <dbReference type="Proteomes" id="UP000233256"/>
    </source>
</evidence>
<evidence type="ECO:0000259" key="3">
    <source>
        <dbReference type="Pfam" id="PF07859"/>
    </source>
</evidence>
<dbReference type="EMBL" id="PGXC01000119">
    <property type="protein sequence ID" value="PKK87706.1"/>
    <property type="molecule type" value="Genomic_DNA"/>
</dbReference>
<sequence length="295" mass="33104">MAPGLLPLMNGIIERGFNKRLPNHGVREIRKRIPGYQNEPVEIIIYEPEEIEAPLPCLMYLHGGAFVLKSAAFHKHLICEYAKHTPCKVVFVDYRLAPKHAFPVGVEDCYAAFNWVHQNAAEIGVDPEKIAVGGDSAGGALAAAVCLMARDRKAPKISFQMLIYPVTDARQITDSIKEFVDTPLWNARQNQKMWKLYLKDVFHSDRVYASPMEAETFANLPAAYIEVAEFDCLRDEGINFAAELKESGVPVELNQTKGTIHGFEIAESSEIVKQSLMRRIDALNRAFSDWDKQNG</sequence>
<dbReference type="Gene3D" id="3.40.50.1820">
    <property type="entry name" value="alpha/beta hydrolase"/>
    <property type="match status" value="1"/>
</dbReference>
<dbReference type="PANTHER" id="PTHR48081:SF8">
    <property type="entry name" value="ALPHA_BETA HYDROLASE FOLD-3 DOMAIN-CONTAINING PROTEIN-RELATED"/>
    <property type="match status" value="1"/>
</dbReference>
<dbReference type="InterPro" id="IPR013094">
    <property type="entry name" value="AB_hydrolase_3"/>
</dbReference>
<feature type="domain" description="Alpha/beta hydrolase fold-3" evidence="3">
    <location>
        <begin position="58"/>
        <end position="264"/>
    </location>
</feature>
<dbReference type="PROSITE" id="PS01173">
    <property type="entry name" value="LIPASE_GDXG_HIS"/>
    <property type="match status" value="1"/>
</dbReference>
<dbReference type="SUPFAM" id="SSF53474">
    <property type="entry name" value="alpha/beta-Hydrolases"/>
    <property type="match status" value="1"/>
</dbReference>
<organism evidence="4 5">
    <name type="scientific">Candidatus Wallbacteria bacterium HGW-Wallbacteria-1</name>
    <dbReference type="NCBI Taxonomy" id="2013854"/>
    <lineage>
        <taxon>Bacteria</taxon>
        <taxon>Candidatus Walliibacteriota</taxon>
    </lineage>
</organism>
<evidence type="ECO:0000313" key="4">
    <source>
        <dbReference type="EMBL" id="PKK87706.1"/>
    </source>
</evidence>
<evidence type="ECO:0000256" key="2">
    <source>
        <dbReference type="ARBA" id="ARBA00022801"/>
    </source>
</evidence>
<dbReference type="InterPro" id="IPR029058">
    <property type="entry name" value="AB_hydrolase_fold"/>
</dbReference>
<name>A0A2N1PH95_9BACT</name>
<dbReference type="PANTHER" id="PTHR48081">
    <property type="entry name" value="AB HYDROLASE SUPERFAMILY PROTEIN C4A8.06C"/>
    <property type="match status" value="1"/>
</dbReference>
<gene>
    <name evidence="4" type="ORF">CVV64_21705</name>
</gene>
<evidence type="ECO:0000256" key="1">
    <source>
        <dbReference type="ARBA" id="ARBA00010515"/>
    </source>
</evidence>
<proteinExistence type="inferred from homology"/>
<accession>A0A2N1PH95</accession>
<dbReference type="InterPro" id="IPR050300">
    <property type="entry name" value="GDXG_lipolytic_enzyme"/>
</dbReference>